<dbReference type="Proteomes" id="UP001189429">
    <property type="component" value="Unassembled WGS sequence"/>
</dbReference>
<name>A0ABN9RTL5_9DINO</name>
<dbReference type="CDD" id="cd15841">
    <property type="entry name" value="SNARE_Qc"/>
    <property type="match status" value="1"/>
</dbReference>
<protein>
    <recommendedName>
        <fullName evidence="4">t-SNARE coiled-coil homology domain-containing protein</fullName>
    </recommendedName>
</protein>
<evidence type="ECO:0008006" key="4">
    <source>
        <dbReference type="Google" id="ProtNLM"/>
    </source>
</evidence>
<dbReference type="EMBL" id="CAUYUJ010007713">
    <property type="protein sequence ID" value="CAK0821731.1"/>
    <property type="molecule type" value="Genomic_DNA"/>
</dbReference>
<evidence type="ECO:0000313" key="2">
    <source>
        <dbReference type="EMBL" id="CAK0821731.1"/>
    </source>
</evidence>
<organism evidence="2 3">
    <name type="scientific">Prorocentrum cordatum</name>
    <dbReference type="NCBI Taxonomy" id="2364126"/>
    <lineage>
        <taxon>Eukaryota</taxon>
        <taxon>Sar</taxon>
        <taxon>Alveolata</taxon>
        <taxon>Dinophyceae</taxon>
        <taxon>Prorocentrales</taxon>
        <taxon>Prorocentraceae</taxon>
        <taxon>Prorocentrum</taxon>
    </lineage>
</organism>
<accession>A0ABN9RTL5</accession>
<feature type="non-terminal residue" evidence="2">
    <location>
        <position position="1"/>
    </location>
</feature>
<feature type="compositionally biased region" description="Gly residues" evidence="1">
    <location>
        <begin position="53"/>
        <end position="63"/>
    </location>
</feature>
<evidence type="ECO:0000256" key="1">
    <source>
        <dbReference type="SAM" id="MobiDB-lite"/>
    </source>
</evidence>
<sequence length="120" mass="12530">RSGGYPSSSSSSSSAPVAAPLAAAGRSQGAARLLADDAARRRAGSQEVSGGALAAGGRSGSGGTDVDKAYDDIDNLLTGLKEKGQVINRTLDHHNEMLPGITKKVERDQERLRKQQDTRR</sequence>
<dbReference type="Gene3D" id="1.20.5.110">
    <property type="match status" value="1"/>
</dbReference>
<proteinExistence type="predicted"/>
<reference evidence="2" key="1">
    <citation type="submission" date="2023-10" db="EMBL/GenBank/DDBJ databases">
        <authorList>
            <person name="Chen Y."/>
            <person name="Shah S."/>
            <person name="Dougan E. K."/>
            <person name="Thang M."/>
            <person name="Chan C."/>
        </authorList>
    </citation>
    <scope>NUCLEOTIDE SEQUENCE [LARGE SCALE GENOMIC DNA]</scope>
</reference>
<feature type="compositionally biased region" description="Low complexity" evidence="1">
    <location>
        <begin position="1"/>
        <end position="33"/>
    </location>
</feature>
<dbReference type="SUPFAM" id="SSF58038">
    <property type="entry name" value="SNARE fusion complex"/>
    <property type="match status" value="1"/>
</dbReference>
<keyword evidence="3" id="KW-1185">Reference proteome</keyword>
<evidence type="ECO:0000313" key="3">
    <source>
        <dbReference type="Proteomes" id="UP001189429"/>
    </source>
</evidence>
<gene>
    <name evidence="2" type="ORF">PCOR1329_LOCUS22926</name>
</gene>
<feature type="compositionally biased region" description="Basic and acidic residues" evidence="1">
    <location>
        <begin position="103"/>
        <end position="120"/>
    </location>
</feature>
<feature type="region of interest" description="Disordered" evidence="1">
    <location>
        <begin position="91"/>
        <end position="120"/>
    </location>
</feature>
<comment type="caution">
    <text evidence="2">The sequence shown here is derived from an EMBL/GenBank/DDBJ whole genome shotgun (WGS) entry which is preliminary data.</text>
</comment>
<feature type="region of interest" description="Disordered" evidence="1">
    <location>
        <begin position="1"/>
        <end position="69"/>
    </location>
</feature>